<accession>A0ABW0QQJ7</accession>
<proteinExistence type="inferred from homology"/>
<comment type="similarity">
    <text evidence="2">Belongs to the NAD(P)-dependent epimerase/dehydratase family.</text>
</comment>
<evidence type="ECO:0000256" key="2">
    <source>
        <dbReference type="ARBA" id="ARBA00007637"/>
    </source>
</evidence>
<dbReference type="SUPFAM" id="SSF51735">
    <property type="entry name" value="NAD(P)-binding Rossmann-fold domains"/>
    <property type="match status" value="1"/>
</dbReference>
<dbReference type="InterPro" id="IPR036291">
    <property type="entry name" value="NAD(P)-bd_dom_sf"/>
</dbReference>
<organism evidence="4 5">
    <name type="scientific">Rhodanobacter ginsengisoli</name>
    <dbReference type="NCBI Taxonomy" id="418646"/>
    <lineage>
        <taxon>Bacteria</taxon>
        <taxon>Pseudomonadati</taxon>
        <taxon>Pseudomonadota</taxon>
        <taxon>Gammaproteobacteria</taxon>
        <taxon>Lysobacterales</taxon>
        <taxon>Rhodanobacteraceae</taxon>
        <taxon>Rhodanobacter</taxon>
    </lineage>
</organism>
<dbReference type="EMBL" id="JBHSNF010000003">
    <property type="protein sequence ID" value="MFC5527000.1"/>
    <property type="molecule type" value="Genomic_DNA"/>
</dbReference>
<dbReference type="Pfam" id="PF01370">
    <property type="entry name" value="Epimerase"/>
    <property type="match status" value="1"/>
</dbReference>
<gene>
    <name evidence="4" type="ORF">ACFPPA_14770</name>
</gene>
<protein>
    <submittedName>
        <fullName evidence="4">NAD-dependent epimerase/dehydratase family protein</fullName>
    </submittedName>
</protein>
<feature type="domain" description="NAD-dependent epimerase/dehydratase" evidence="3">
    <location>
        <begin position="9"/>
        <end position="230"/>
    </location>
</feature>
<sequence length="313" mass="34871">MNYYNYHRILVTGGAGFIGANLIRQLRDHGKEIVVVDNLSVGRNSYLDGVDVQFHRRDIRQLDEILPCFTNVDAVIHLAAFGNVVDSVQTPIDNFRVNAQGTLNVLEAARLSNVRKFVFASTGGALMGNATPPVNEKSVPQPISPYGASKLTGEGYCSAYAASYGMKTVCCRFANVYGKYSAHKQGVITRYIKEIHEGRFITIYGDGTSVRDYIYVEDLCNGIILSLNKDTENFDIFHLATGQGTSISQLADAIYRHFPNKVIPIKYEPVRVGEVDKNFAIYDKAQEKLGFKPETSLPDGLEKTIKWYKEHVL</sequence>
<dbReference type="Gene3D" id="3.40.50.720">
    <property type="entry name" value="NAD(P)-binding Rossmann-like Domain"/>
    <property type="match status" value="1"/>
</dbReference>
<comment type="pathway">
    <text evidence="1">Bacterial outer membrane biogenesis; LPS O-antigen biosynthesis.</text>
</comment>
<keyword evidence="5" id="KW-1185">Reference proteome</keyword>
<dbReference type="RefSeq" id="WP_377321236.1">
    <property type="nucleotide sequence ID" value="NZ_JBHSNF010000003.1"/>
</dbReference>
<evidence type="ECO:0000259" key="3">
    <source>
        <dbReference type="Pfam" id="PF01370"/>
    </source>
</evidence>
<dbReference type="PANTHER" id="PTHR43000">
    <property type="entry name" value="DTDP-D-GLUCOSE 4,6-DEHYDRATASE-RELATED"/>
    <property type="match status" value="1"/>
</dbReference>
<evidence type="ECO:0000256" key="1">
    <source>
        <dbReference type="ARBA" id="ARBA00005125"/>
    </source>
</evidence>
<dbReference type="Proteomes" id="UP001596114">
    <property type="component" value="Unassembled WGS sequence"/>
</dbReference>
<name>A0ABW0QQJ7_9GAMM</name>
<evidence type="ECO:0000313" key="4">
    <source>
        <dbReference type="EMBL" id="MFC5527000.1"/>
    </source>
</evidence>
<reference evidence="5" key="1">
    <citation type="journal article" date="2019" name="Int. J. Syst. Evol. Microbiol.">
        <title>The Global Catalogue of Microorganisms (GCM) 10K type strain sequencing project: providing services to taxonomists for standard genome sequencing and annotation.</title>
        <authorList>
            <consortium name="The Broad Institute Genomics Platform"/>
            <consortium name="The Broad Institute Genome Sequencing Center for Infectious Disease"/>
            <person name="Wu L."/>
            <person name="Ma J."/>
        </authorList>
    </citation>
    <scope>NUCLEOTIDE SEQUENCE [LARGE SCALE GENOMIC DNA]</scope>
    <source>
        <strain evidence="5">CGMCC 1.16619</strain>
    </source>
</reference>
<comment type="caution">
    <text evidence="4">The sequence shown here is derived from an EMBL/GenBank/DDBJ whole genome shotgun (WGS) entry which is preliminary data.</text>
</comment>
<dbReference type="Gene3D" id="3.90.25.10">
    <property type="entry name" value="UDP-galactose 4-epimerase, domain 1"/>
    <property type="match status" value="1"/>
</dbReference>
<evidence type="ECO:0000313" key="5">
    <source>
        <dbReference type="Proteomes" id="UP001596114"/>
    </source>
</evidence>
<dbReference type="InterPro" id="IPR001509">
    <property type="entry name" value="Epimerase_deHydtase"/>
</dbReference>